<evidence type="ECO:0000313" key="1">
    <source>
        <dbReference type="EMBL" id="SHG75122.1"/>
    </source>
</evidence>
<gene>
    <name evidence="1" type="ORF">SAMN05421807_101457</name>
</gene>
<dbReference type="Proteomes" id="UP000184079">
    <property type="component" value="Unassembled WGS sequence"/>
</dbReference>
<dbReference type="AlphaFoldDB" id="A0A1M5MD59"/>
<evidence type="ECO:0000313" key="2">
    <source>
        <dbReference type="Proteomes" id="UP000184079"/>
    </source>
</evidence>
<protein>
    <submittedName>
        <fullName evidence="1">Uncharacterized protein</fullName>
    </submittedName>
</protein>
<organism evidence="1 2">
    <name type="scientific">Virgibacillus chiguensis</name>
    <dbReference type="NCBI Taxonomy" id="411959"/>
    <lineage>
        <taxon>Bacteria</taxon>
        <taxon>Bacillati</taxon>
        <taxon>Bacillota</taxon>
        <taxon>Bacilli</taxon>
        <taxon>Bacillales</taxon>
        <taxon>Bacillaceae</taxon>
        <taxon>Virgibacillus</taxon>
    </lineage>
</organism>
<dbReference type="EMBL" id="FQXD01000001">
    <property type="protein sequence ID" value="SHG75122.1"/>
    <property type="molecule type" value="Genomic_DNA"/>
</dbReference>
<reference evidence="2" key="1">
    <citation type="submission" date="2016-11" db="EMBL/GenBank/DDBJ databases">
        <authorList>
            <person name="Varghese N."/>
            <person name="Submissions S."/>
        </authorList>
    </citation>
    <scope>NUCLEOTIDE SEQUENCE [LARGE SCALE GENOMIC DNA]</scope>
    <source>
        <strain evidence="2">CGMCC 1.6496</strain>
    </source>
</reference>
<name>A0A1M5MD59_9BACI</name>
<sequence>MLQQRRLILSSYGKNYSLSYKPYVFNFSIGRMVTKVIYALTD</sequence>
<proteinExistence type="predicted"/>
<keyword evidence="2" id="KW-1185">Reference proteome</keyword>
<accession>A0A1M5MD59</accession>